<proteinExistence type="inferred from homology"/>
<sequence>MTDEIQVERRGPLATVTFNRPEKHNAFTLGMYAELGETMRRLSEDDAIRCVLLRGAGERAFCAGSDIGEFGADRMGSAQAREYAERTSGPFRHLYGCRHPTVAAIRGVCIGGGLELAIMCDIRICSPDSRFGIPPNRLGLTLDFAELSVLCEVVGRSKALEILLEGRIFGADEALRLGLVTRVVEPDKFDEEVDRTVARILSSAPLSNRWHKAFVRRLADPTPLSEEELGEAYLCYDTHDYLEGTAAFNEKRSPVFVGR</sequence>
<reference evidence="4" key="1">
    <citation type="submission" date="2021-04" db="EMBL/GenBank/DDBJ databases">
        <title>Pseudaminobacter soli sp. nov., isolated from paddy soil contaminated by heavy metals.</title>
        <authorList>
            <person name="Zhang K."/>
        </authorList>
    </citation>
    <scope>NUCLEOTIDE SEQUENCE</scope>
    <source>
        <strain evidence="4">19-2017</strain>
    </source>
</reference>
<dbReference type="InterPro" id="IPR018376">
    <property type="entry name" value="Enoyl-CoA_hyd/isom_CS"/>
</dbReference>
<organism evidence="4 5">
    <name type="scientific">Pseudaminobacter soli</name>
    <name type="common">ex Zhang et al. 2022</name>
    <dbReference type="NCBI Taxonomy" id="2831468"/>
    <lineage>
        <taxon>Bacteria</taxon>
        <taxon>Pseudomonadati</taxon>
        <taxon>Pseudomonadota</taxon>
        <taxon>Alphaproteobacteria</taxon>
        <taxon>Hyphomicrobiales</taxon>
        <taxon>Phyllobacteriaceae</taxon>
        <taxon>Pseudaminobacter</taxon>
    </lineage>
</organism>
<dbReference type="CDD" id="cd06558">
    <property type="entry name" value="crotonase-like"/>
    <property type="match status" value="1"/>
</dbReference>
<evidence type="ECO:0000256" key="2">
    <source>
        <dbReference type="ARBA" id="ARBA00023239"/>
    </source>
</evidence>
<comment type="caution">
    <text evidence="4">The sequence shown here is derived from an EMBL/GenBank/DDBJ whole genome shotgun (WGS) entry which is preliminary data.</text>
</comment>
<evidence type="ECO:0000313" key="5">
    <source>
        <dbReference type="Proteomes" id="UP000680348"/>
    </source>
</evidence>
<gene>
    <name evidence="4" type="ORF">KEU06_12095</name>
</gene>
<dbReference type="GO" id="GO:0016829">
    <property type="term" value="F:lyase activity"/>
    <property type="evidence" value="ECO:0007669"/>
    <property type="project" value="UniProtKB-KW"/>
</dbReference>
<dbReference type="PANTHER" id="PTHR11941:SF54">
    <property type="entry name" value="ENOYL-COA HYDRATASE, MITOCHONDRIAL"/>
    <property type="match status" value="1"/>
</dbReference>
<evidence type="ECO:0000256" key="1">
    <source>
        <dbReference type="ARBA" id="ARBA00005254"/>
    </source>
</evidence>
<dbReference type="PROSITE" id="PS00166">
    <property type="entry name" value="ENOYL_COA_HYDRATASE"/>
    <property type="match status" value="1"/>
</dbReference>
<name>A0A942I2V9_9HYPH</name>
<dbReference type="Pfam" id="PF00378">
    <property type="entry name" value="ECH_1"/>
    <property type="match status" value="1"/>
</dbReference>
<dbReference type="InterPro" id="IPR029045">
    <property type="entry name" value="ClpP/crotonase-like_dom_sf"/>
</dbReference>
<comment type="similarity">
    <text evidence="1 3">Belongs to the enoyl-CoA hydratase/isomerase family.</text>
</comment>
<dbReference type="Gene3D" id="3.90.226.10">
    <property type="entry name" value="2-enoyl-CoA Hydratase, Chain A, domain 1"/>
    <property type="match status" value="1"/>
</dbReference>
<dbReference type="SUPFAM" id="SSF52096">
    <property type="entry name" value="ClpP/crotonase"/>
    <property type="match status" value="1"/>
</dbReference>
<keyword evidence="2" id="KW-0456">Lyase</keyword>
<dbReference type="Proteomes" id="UP000680348">
    <property type="component" value="Unassembled WGS sequence"/>
</dbReference>
<dbReference type="InterPro" id="IPR014748">
    <property type="entry name" value="Enoyl-CoA_hydra_C"/>
</dbReference>
<dbReference type="InterPro" id="IPR001753">
    <property type="entry name" value="Enoyl-CoA_hydra/iso"/>
</dbReference>
<protein>
    <submittedName>
        <fullName evidence="4">Enoyl-CoA hydratase/isomerase family protein</fullName>
    </submittedName>
</protein>
<evidence type="ECO:0000313" key="4">
    <source>
        <dbReference type="EMBL" id="MBS3649353.1"/>
    </source>
</evidence>
<dbReference type="EMBL" id="JAGWCR010000005">
    <property type="protein sequence ID" value="MBS3649353.1"/>
    <property type="molecule type" value="Genomic_DNA"/>
</dbReference>
<dbReference type="AlphaFoldDB" id="A0A942I2V9"/>
<evidence type="ECO:0000256" key="3">
    <source>
        <dbReference type="RuleBase" id="RU003707"/>
    </source>
</evidence>
<dbReference type="PANTHER" id="PTHR11941">
    <property type="entry name" value="ENOYL-COA HYDRATASE-RELATED"/>
    <property type="match status" value="1"/>
</dbReference>
<dbReference type="GO" id="GO:0006635">
    <property type="term" value="P:fatty acid beta-oxidation"/>
    <property type="evidence" value="ECO:0007669"/>
    <property type="project" value="TreeGrafter"/>
</dbReference>
<keyword evidence="5" id="KW-1185">Reference proteome</keyword>
<dbReference type="RefSeq" id="WP_188254905.1">
    <property type="nucleotide sequence ID" value="NZ_JABVCF010000005.1"/>
</dbReference>
<dbReference type="Gene3D" id="1.10.12.10">
    <property type="entry name" value="Lyase 2-enoyl-coa Hydratase, Chain A, domain 2"/>
    <property type="match status" value="1"/>
</dbReference>
<accession>A0A942I2V9</accession>